<keyword evidence="10" id="KW-1185">Reference proteome</keyword>
<evidence type="ECO:0000256" key="2">
    <source>
        <dbReference type="ARBA" id="ARBA00022475"/>
    </source>
</evidence>
<keyword evidence="3" id="KW-0328">Glycosyltransferase</keyword>
<keyword evidence="7 8" id="KW-0472">Membrane</keyword>
<feature type="transmembrane region" description="Helical" evidence="8">
    <location>
        <begin position="140"/>
        <end position="159"/>
    </location>
</feature>
<dbReference type="OrthoDB" id="6065621at2"/>
<dbReference type="Proteomes" id="UP000295293">
    <property type="component" value="Unassembled WGS sequence"/>
</dbReference>
<comment type="subcellular location">
    <subcellularLocation>
        <location evidence="1">Cell membrane</location>
        <topology evidence="1">Multi-pass membrane protein</topology>
    </subcellularLocation>
</comment>
<evidence type="ECO:0000256" key="1">
    <source>
        <dbReference type="ARBA" id="ARBA00004651"/>
    </source>
</evidence>
<keyword evidence="5 8" id="KW-0812">Transmembrane</keyword>
<evidence type="ECO:0000256" key="7">
    <source>
        <dbReference type="ARBA" id="ARBA00023136"/>
    </source>
</evidence>
<dbReference type="GO" id="GO:0016763">
    <property type="term" value="F:pentosyltransferase activity"/>
    <property type="evidence" value="ECO:0007669"/>
    <property type="project" value="TreeGrafter"/>
</dbReference>
<dbReference type="RefSeq" id="WP_133818143.1">
    <property type="nucleotide sequence ID" value="NZ_SNZH01000004.1"/>
</dbReference>
<dbReference type="AlphaFoldDB" id="A0A4V3DMS7"/>
<dbReference type="EMBL" id="SNZH01000004">
    <property type="protein sequence ID" value="TDR45776.1"/>
    <property type="molecule type" value="Genomic_DNA"/>
</dbReference>
<name>A0A4V3DMS7_9GAMM</name>
<evidence type="ECO:0000313" key="9">
    <source>
        <dbReference type="EMBL" id="TDR45776.1"/>
    </source>
</evidence>
<feature type="transmembrane region" description="Helical" evidence="8">
    <location>
        <begin position="336"/>
        <end position="356"/>
    </location>
</feature>
<gene>
    <name evidence="9" type="ORF">DFR29_104204</name>
</gene>
<evidence type="ECO:0000256" key="5">
    <source>
        <dbReference type="ARBA" id="ARBA00022692"/>
    </source>
</evidence>
<dbReference type="InterPro" id="IPR050297">
    <property type="entry name" value="LipidA_mod_glycosyltrf_83"/>
</dbReference>
<feature type="transmembrane region" description="Helical" evidence="8">
    <location>
        <begin position="73"/>
        <end position="98"/>
    </location>
</feature>
<sequence length="607" mass="65097">MQITGKWDNDASRRGLRWALLAALMLLALLRAPYAATHLDFARDMFVAWRFLQGQEVPLAGPVLAATIHLGPAWYWLLAALLGMARSWLGTVLLLGLLSALQYPLAYLAGKAMHSRRAGLLWAVLLGLPAWSAFEAMLPQHYVLTAPLVLAVVLCALRYTQRPRWRYLAGLGLGLVLALHAHPSSAGLVWIVLAAVGAAAWRRQLRLLPLLAAVAVALLPLLPYLLWSWQNDFADLRAGGAYLADAQSTGSLATAPALLYQSVLGGAGYWLDTLLRAPHWLGLAVMSGLALAIAAALGGAVRLWREPATRVRLLQVLAAIAAVTLTTALIRSVSTYYMTTAVRAIALGGVALGLAAAGGVRVAVLGRAALFVLAVAFNLAAALVANRYLASGNWPFNFQALYDVSHPGTEPMRLLLLPAYAMGDSGRFLCSQGAPSVHGAYARHLLYDYAMEMRLACGRSDAQVGGAEPQRQHWLGLAKALAREAGLMAQQRVGPLQLFAVRRVLGGDAFVIPDRPVYPIHLPQDNPLQTRSFTVQLDAGERLAISTMAFFVQPAQVEFGAGKRLQLLGGDAISRVYACTDCAAGETVAVDLRVTTTNFSDTDIVVF</sequence>
<feature type="transmembrane region" description="Helical" evidence="8">
    <location>
        <begin position="118"/>
        <end position="134"/>
    </location>
</feature>
<protein>
    <submittedName>
        <fullName evidence="9">4-amino-4-deoxy-L-arabinose transferase-like glycosyltransferase</fullName>
    </submittedName>
</protein>
<feature type="transmembrane region" description="Helical" evidence="8">
    <location>
        <begin position="313"/>
        <end position="330"/>
    </location>
</feature>
<feature type="transmembrane region" description="Helical" evidence="8">
    <location>
        <begin position="280"/>
        <end position="301"/>
    </location>
</feature>
<feature type="transmembrane region" description="Helical" evidence="8">
    <location>
        <begin position="171"/>
        <end position="201"/>
    </location>
</feature>
<dbReference type="PANTHER" id="PTHR33908">
    <property type="entry name" value="MANNOSYLTRANSFERASE YKCB-RELATED"/>
    <property type="match status" value="1"/>
</dbReference>
<dbReference type="GO" id="GO:0005886">
    <property type="term" value="C:plasma membrane"/>
    <property type="evidence" value="ECO:0007669"/>
    <property type="project" value="UniProtKB-SubCell"/>
</dbReference>
<evidence type="ECO:0000256" key="8">
    <source>
        <dbReference type="SAM" id="Phobius"/>
    </source>
</evidence>
<organism evidence="9 10">
    <name type="scientific">Tahibacter aquaticus</name>
    <dbReference type="NCBI Taxonomy" id="520092"/>
    <lineage>
        <taxon>Bacteria</taxon>
        <taxon>Pseudomonadati</taxon>
        <taxon>Pseudomonadota</taxon>
        <taxon>Gammaproteobacteria</taxon>
        <taxon>Lysobacterales</taxon>
        <taxon>Rhodanobacteraceae</taxon>
        <taxon>Tahibacter</taxon>
    </lineage>
</organism>
<dbReference type="GO" id="GO:0010041">
    <property type="term" value="P:response to iron(III) ion"/>
    <property type="evidence" value="ECO:0007669"/>
    <property type="project" value="TreeGrafter"/>
</dbReference>
<keyword evidence="2" id="KW-1003">Cell membrane</keyword>
<dbReference type="GO" id="GO:0009103">
    <property type="term" value="P:lipopolysaccharide biosynthetic process"/>
    <property type="evidence" value="ECO:0007669"/>
    <property type="project" value="UniProtKB-ARBA"/>
</dbReference>
<dbReference type="PANTHER" id="PTHR33908:SF3">
    <property type="entry name" value="UNDECAPRENYL PHOSPHATE-ALPHA-4-AMINO-4-DEOXY-L-ARABINOSE ARABINOSYL TRANSFERASE"/>
    <property type="match status" value="1"/>
</dbReference>
<evidence type="ECO:0000256" key="4">
    <source>
        <dbReference type="ARBA" id="ARBA00022679"/>
    </source>
</evidence>
<feature type="transmembrane region" description="Helical" evidence="8">
    <location>
        <begin position="368"/>
        <end position="389"/>
    </location>
</feature>
<reference evidence="9 10" key="1">
    <citation type="submission" date="2019-03" db="EMBL/GenBank/DDBJ databases">
        <title>Genomic Encyclopedia of Type Strains, Phase IV (KMG-IV): sequencing the most valuable type-strain genomes for metagenomic binning, comparative biology and taxonomic classification.</title>
        <authorList>
            <person name="Goeker M."/>
        </authorList>
    </citation>
    <scope>NUCLEOTIDE SEQUENCE [LARGE SCALE GENOMIC DNA]</scope>
    <source>
        <strain evidence="9 10">DSM 21667</strain>
    </source>
</reference>
<keyword evidence="4 9" id="KW-0808">Transferase</keyword>
<keyword evidence="6 8" id="KW-1133">Transmembrane helix</keyword>
<accession>A0A4V3DMS7</accession>
<comment type="caution">
    <text evidence="9">The sequence shown here is derived from an EMBL/GenBank/DDBJ whole genome shotgun (WGS) entry which is preliminary data.</text>
</comment>
<evidence type="ECO:0000313" key="10">
    <source>
        <dbReference type="Proteomes" id="UP000295293"/>
    </source>
</evidence>
<feature type="transmembrane region" description="Helical" evidence="8">
    <location>
        <begin position="207"/>
        <end position="227"/>
    </location>
</feature>
<evidence type="ECO:0000256" key="3">
    <source>
        <dbReference type="ARBA" id="ARBA00022676"/>
    </source>
</evidence>
<proteinExistence type="predicted"/>
<evidence type="ECO:0000256" key="6">
    <source>
        <dbReference type="ARBA" id="ARBA00022989"/>
    </source>
</evidence>